<feature type="non-terminal residue" evidence="1">
    <location>
        <position position="276"/>
    </location>
</feature>
<protein>
    <recommendedName>
        <fullName evidence="2">RNA-directed DNA polymerase</fullName>
    </recommendedName>
</protein>
<organism evidence="1">
    <name type="scientific">Anoplophora glabripennis</name>
    <name type="common">Asian longhorn beetle</name>
    <name type="synonym">Anoplophora nobilis</name>
    <dbReference type="NCBI Taxonomy" id="217634"/>
    <lineage>
        <taxon>Eukaryota</taxon>
        <taxon>Metazoa</taxon>
        <taxon>Ecdysozoa</taxon>
        <taxon>Arthropoda</taxon>
        <taxon>Hexapoda</taxon>
        <taxon>Insecta</taxon>
        <taxon>Pterygota</taxon>
        <taxon>Neoptera</taxon>
        <taxon>Endopterygota</taxon>
        <taxon>Coleoptera</taxon>
        <taxon>Polyphaga</taxon>
        <taxon>Cucujiformia</taxon>
        <taxon>Chrysomeloidea</taxon>
        <taxon>Cerambycidae</taxon>
        <taxon>Lamiinae</taxon>
        <taxon>Lamiini</taxon>
        <taxon>Anoplophora</taxon>
    </lineage>
</organism>
<dbReference type="EMBL" id="GALX01003059">
    <property type="protein sequence ID" value="JAB65407.1"/>
    <property type="molecule type" value="Transcribed_RNA"/>
</dbReference>
<accession>V5GUR4</accession>
<feature type="non-terminal residue" evidence="1">
    <location>
        <position position="1"/>
    </location>
</feature>
<dbReference type="PANTHER" id="PTHR47510:SF3">
    <property type="entry name" value="ENDO_EXONUCLEASE_PHOSPHATASE DOMAIN-CONTAINING PROTEIN"/>
    <property type="match status" value="1"/>
</dbReference>
<sequence length="276" mass="32398">LRTYRDFSNFSYNNFLTDLLSSNWDDIYSFNSANEMIFFINSQCNSLLDKHAPYRTSRFTKPPAPWLTSNLKKIMKLRDRALIKYKQNKTEQNWTEYKEMRNFVNRSVKVEKKAYLQHKFKTDPKSFWASMKHLNLKNKNLLCPFEDVNTINEFFINIIPNLSDKLDTNIKNVLDKYKTRHTNVVECFEFSQVDSVRVNTIISKLKSNAIGVDGLNVKMLELFFPHISDYFTFAINKCLSSGEFPDIWKDANIHPIPKTCSSSDLVDFRPISILPI</sequence>
<evidence type="ECO:0000313" key="1">
    <source>
        <dbReference type="EMBL" id="JAB65407.1"/>
    </source>
</evidence>
<evidence type="ECO:0008006" key="2">
    <source>
        <dbReference type="Google" id="ProtNLM"/>
    </source>
</evidence>
<proteinExistence type="predicted"/>
<dbReference type="PANTHER" id="PTHR47510">
    <property type="entry name" value="REVERSE TRANSCRIPTASE DOMAIN-CONTAINING PROTEIN"/>
    <property type="match status" value="1"/>
</dbReference>
<name>V5GUR4_ANOGL</name>
<dbReference type="AlphaFoldDB" id="V5GUR4"/>
<reference evidence="1" key="1">
    <citation type="submission" date="2013-07" db="EMBL/GenBank/DDBJ databases">
        <title>Midgut Transcriptome Profiling of Anoplphora glabripennis, a Lignocellulose Degrading, Wood-Boring Cerambycid.</title>
        <authorList>
            <person name="Scully E.D."/>
            <person name="Hoover K."/>
            <person name="Carlson J.E."/>
            <person name="Tien M."/>
            <person name="Geib S.M."/>
        </authorList>
    </citation>
    <scope>NUCLEOTIDE SEQUENCE</scope>
</reference>